<evidence type="ECO:0000256" key="6">
    <source>
        <dbReference type="SAM" id="Phobius"/>
    </source>
</evidence>
<name>A0A7I8VCL6_9ANNE</name>
<keyword evidence="9" id="KW-1185">Reference proteome</keyword>
<dbReference type="InterPro" id="IPR000863">
    <property type="entry name" value="Sulfotransferase_dom"/>
</dbReference>
<feature type="binding site" evidence="4">
    <location>
        <begin position="251"/>
        <end position="255"/>
    </location>
    <ligand>
        <name>3'-phosphoadenylyl sulfate</name>
        <dbReference type="ChEBI" id="CHEBI:58339"/>
    </ligand>
</feature>
<sequence length="288" mass="33712">MDKRIFSSFLSGFILASIFFSLISLINFEALPEKRLPSAVIMGVRKCGTRALLQFLSLHRDIEIAKEEVHFFNRKWSNGLDWYLSQMPTVKRHQISVEKTPGYFISFQAPSRIYAVNSAAKLLLIVREPVARAISDYTQIFNNRLARNKSKLAEFDNLAIKNGRVMGNYKPISTSIYHLHIRKWLDIFNPNSIHIIDGDNLIRNPLEELRKVEKFLQLDPFINNSMIYYNSTRKFYCMKKDSKNICLGSTKGRSHRPVTNQTIETLKKFYYPHNKEFFKIVNRTFSWN</sequence>
<keyword evidence="1" id="KW-0808">Transferase</keyword>
<dbReference type="GO" id="GO:0008467">
    <property type="term" value="F:[heparan sulfate]-glucosamine 3-sulfotransferase activity"/>
    <property type="evidence" value="ECO:0007669"/>
    <property type="project" value="TreeGrafter"/>
</dbReference>
<dbReference type="EMBL" id="CAJFCJ010000004">
    <property type="protein sequence ID" value="CAD5113951.1"/>
    <property type="molecule type" value="Genomic_DNA"/>
</dbReference>
<evidence type="ECO:0000256" key="2">
    <source>
        <dbReference type="ARBA" id="ARBA00023180"/>
    </source>
</evidence>
<feature type="active site" description="For sulfotransferase activity" evidence="3">
    <location>
        <position position="46"/>
    </location>
</feature>
<feature type="binding site" evidence="4">
    <location>
        <position position="135"/>
    </location>
    <ligand>
        <name>3'-phosphoadenylyl sulfate</name>
        <dbReference type="ChEBI" id="CHEBI:58339"/>
    </ligand>
</feature>
<evidence type="ECO:0000256" key="5">
    <source>
        <dbReference type="PIRSR" id="PIRSR637359-3"/>
    </source>
</evidence>
<dbReference type="InterPro" id="IPR027417">
    <property type="entry name" value="P-loop_NTPase"/>
</dbReference>
<gene>
    <name evidence="8" type="ORF">DGYR_LOCUS2849</name>
</gene>
<evidence type="ECO:0000313" key="8">
    <source>
        <dbReference type="EMBL" id="CAD5113951.1"/>
    </source>
</evidence>
<dbReference type="AlphaFoldDB" id="A0A7I8VCL6"/>
<dbReference type="SUPFAM" id="SSF52540">
    <property type="entry name" value="P-loop containing nucleoside triphosphate hydrolases"/>
    <property type="match status" value="1"/>
</dbReference>
<dbReference type="PANTHER" id="PTHR10605:SF65">
    <property type="entry name" value="GH20068P"/>
    <property type="match status" value="1"/>
</dbReference>
<evidence type="ECO:0000313" key="9">
    <source>
        <dbReference type="Proteomes" id="UP000549394"/>
    </source>
</evidence>
<proteinExistence type="predicted"/>
<evidence type="ECO:0000259" key="7">
    <source>
        <dbReference type="Pfam" id="PF00685"/>
    </source>
</evidence>
<keyword evidence="6" id="KW-0472">Membrane</keyword>
<feature type="domain" description="Sulfotransferase" evidence="7">
    <location>
        <begin position="39"/>
        <end position="243"/>
    </location>
</feature>
<keyword evidence="5" id="KW-1015">Disulfide bond</keyword>
<feature type="binding site" evidence="4">
    <location>
        <position position="236"/>
    </location>
    <ligand>
        <name>3'-phosphoadenylyl sulfate</name>
        <dbReference type="ChEBI" id="CHEBI:58339"/>
    </ligand>
</feature>
<feature type="binding site" evidence="4">
    <location>
        <begin position="46"/>
        <end position="50"/>
    </location>
    <ligand>
        <name>3'-phosphoadenylyl sulfate</name>
        <dbReference type="ChEBI" id="CHEBI:58339"/>
    </ligand>
</feature>
<accession>A0A7I8VCL6</accession>
<evidence type="ECO:0000256" key="4">
    <source>
        <dbReference type="PIRSR" id="PIRSR637359-2"/>
    </source>
</evidence>
<keyword evidence="6" id="KW-0812">Transmembrane</keyword>
<evidence type="ECO:0000256" key="3">
    <source>
        <dbReference type="PIRSR" id="PIRSR637359-1"/>
    </source>
</evidence>
<evidence type="ECO:0000256" key="1">
    <source>
        <dbReference type="ARBA" id="ARBA00022679"/>
    </source>
</evidence>
<dbReference type="Pfam" id="PF00685">
    <property type="entry name" value="Sulfotransfer_1"/>
    <property type="match status" value="1"/>
</dbReference>
<dbReference type="Gene3D" id="3.40.50.300">
    <property type="entry name" value="P-loop containing nucleotide triphosphate hydrolases"/>
    <property type="match status" value="1"/>
</dbReference>
<dbReference type="Proteomes" id="UP000549394">
    <property type="component" value="Unassembled WGS sequence"/>
</dbReference>
<comment type="caution">
    <text evidence="8">The sequence shown here is derived from an EMBL/GenBank/DDBJ whole genome shotgun (WGS) entry which is preliminary data.</text>
</comment>
<feature type="disulfide bond" evidence="5">
    <location>
        <begin position="237"/>
        <end position="246"/>
    </location>
</feature>
<keyword evidence="6" id="KW-1133">Transmembrane helix</keyword>
<dbReference type="OrthoDB" id="411451at2759"/>
<reference evidence="8 9" key="1">
    <citation type="submission" date="2020-08" db="EMBL/GenBank/DDBJ databases">
        <authorList>
            <person name="Hejnol A."/>
        </authorList>
    </citation>
    <scope>NUCLEOTIDE SEQUENCE [LARGE SCALE GENOMIC DNA]</scope>
</reference>
<feature type="transmembrane region" description="Helical" evidence="6">
    <location>
        <begin position="6"/>
        <end position="28"/>
    </location>
</feature>
<protein>
    <recommendedName>
        <fullName evidence="7">Sulfotransferase domain-containing protein</fullName>
    </recommendedName>
</protein>
<feature type="binding site" evidence="4">
    <location>
        <position position="127"/>
    </location>
    <ligand>
        <name>3'-phosphoadenylyl sulfate</name>
        <dbReference type="ChEBI" id="CHEBI:58339"/>
    </ligand>
</feature>
<dbReference type="InterPro" id="IPR037359">
    <property type="entry name" value="NST/OST"/>
</dbReference>
<organism evidence="8 9">
    <name type="scientific">Dimorphilus gyrociliatus</name>
    <dbReference type="NCBI Taxonomy" id="2664684"/>
    <lineage>
        <taxon>Eukaryota</taxon>
        <taxon>Metazoa</taxon>
        <taxon>Spiralia</taxon>
        <taxon>Lophotrochozoa</taxon>
        <taxon>Annelida</taxon>
        <taxon>Polychaeta</taxon>
        <taxon>Polychaeta incertae sedis</taxon>
        <taxon>Dinophilidae</taxon>
        <taxon>Dimorphilus</taxon>
    </lineage>
</organism>
<dbReference type="PANTHER" id="PTHR10605">
    <property type="entry name" value="HEPARAN SULFATE SULFOTRANSFERASE"/>
    <property type="match status" value="1"/>
</dbReference>
<keyword evidence="2" id="KW-0325">Glycoprotein</keyword>